<evidence type="ECO:0000313" key="1">
    <source>
        <dbReference type="EMBL" id="AHH01617.1"/>
    </source>
</evidence>
<accession>W5S5R6</accession>
<dbReference type="GeneID" id="18266078"/>
<reference evidence="1 2" key="1">
    <citation type="journal article" date="2014" name="Proc. Natl. Acad. Sci. U.S.A.">
        <title>Thirty-thousand-year-old distant relative of giant icosahedral DNA viruses with a pandoravirus morphology.</title>
        <authorList>
            <person name="Legendre M."/>
            <person name="Bartoli J."/>
            <person name="Shmakova L."/>
            <person name="Jeudy S."/>
            <person name="Labadie K."/>
            <person name="Adrait A."/>
            <person name="Lescot M."/>
            <person name="Poirot O."/>
            <person name="Bertaux L."/>
            <person name="Bruley C."/>
            <person name="Coute Y."/>
            <person name="Rivkina E."/>
            <person name="Abergel C."/>
            <person name="Claverie J.M."/>
        </authorList>
    </citation>
    <scope>NUCLEOTIDE SEQUENCE [LARGE SCALE GENOMIC DNA]</scope>
    <source>
        <strain evidence="1">P1084-T</strain>
    </source>
</reference>
<protein>
    <submittedName>
        <fullName evidence="1">Uncharacterized protein</fullName>
    </submittedName>
</protein>
<organism evidence="1 2">
    <name type="scientific">Pithovirus sibericum</name>
    <dbReference type="NCBI Taxonomy" id="1450746"/>
    <lineage>
        <taxon>Viruses</taxon>
        <taxon>Pithoviruses</taxon>
        <taxon>Orthopithovirinae</taxon>
        <taxon>Alphapithovirus</taxon>
        <taxon>Alphapithovirus sibericum</taxon>
    </lineage>
</organism>
<dbReference type="KEGG" id="vg:18266078"/>
<dbReference type="EMBL" id="KF740664">
    <property type="protein sequence ID" value="AHH01617.1"/>
    <property type="molecule type" value="Genomic_DNA"/>
</dbReference>
<dbReference type="RefSeq" id="YP_009000952.1">
    <property type="nucleotide sequence ID" value="NC_023423.1"/>
</dbReference>
<proteinExistence type="predicted"/>
<evidence type="ECO:0000313" key="2">
    <source>
        <dbReference type="Proteomes" id="UP000202176"/>
    </source>
</evidence>
<sequence>MSKMKEIRQKIVNFFSDLFQEEDEKICETNIFLNLLSRTQPLSFRDEKGELFRMNFNDLTYTTRDPSNSKYSKIQKLTLIRQTNNSLILIGNYYGNGMTFRMSLVIEGNFSLSNSEVKATLTIDFRTHIREFCSFLELSSLSCGIN</sequence>
<name>W5S5R6_9VIRU</name>
<dbReference type="Proteomes" id="UP000202176">
    <property type="component" value="Segment"/>
</dbReference>
<keyword evidence="2" id="KW-1185">Reference proteome</keyword>
<gene>
    <name evidence="1" type="ORF">pv_50</name>
</gene>